<accession>A0ABQ5E7Y6</accession>
<sequence length="117" mass="13209">MESLHLMAIRLSAITALILITKKECTEEAHRPVDCDIVSKWIMKNSAESENMNCRCIIQCISKQPSKSVKFATCGQNKRSWQNALELERDSGRLLDCIGWIGLPIDRLEDVSMSEAI</sequence>
<name>A0ABQ5E7Y6_9ASTR</name>
<evidence type="ECO:0000313" key="2">
    <source>
        <dbReference type="EMBL" id="GJT46996.1"/>
    </source>
</evidence>
<dbReference type="Proteomes" id="UP001151760">
    <property type="component" value="Unassembled WGS sequence"/>
</dbReference>
<proteinExistence type="predicted"/>
<organism evidence="2 3">
    <name type="scientific">Tanacetum coccineum</name>
    <dbReference type="NCBI Taxonomy" id="301880"/>
    <lineage>
        <taxon>Eukaryota</taxon>
        <taxon>Viridiplantae</taxon>
        <taxon>Streptophyta</taxon>
        <taxon>Embryophyta</taxon>
        <taxon>Tracheophyta</taxon>
        <taxon>Spermatophyta</taxon>
        <taxon>Magnoliopsida</taxon>
        <taxon>eudicotyledons</taxon>
        <taxon>Gunneridae</taxon>
        <taxon>Pentapetalae</taxon>
        <taxon>asterids</taxon>
        <taxon>campanulids</taxon>
        <taxon>Asterales</taxon>
        <taxon>Asteraceae</taxon>
        <taxon>Asteroideae</taxon>
        <taxon>Anthemideae</taxon>
        <taxon>Anthemidinae</taxon>
        <taxon>Tanacetum</taxon>
    </lineage>
</organism>
<protein>
    <submittedName>
        <fullName evidence="2">Probable E3 ubiquitin-protein ligase ARI8</fullName>
    </submittedName>
</protein>
<comment type="caution">
    <text evidence="2">The sequence shown here is derived from an EMBL/GenBank/DDBJ whole genome shotgun (WGS) entry which is preliminary data.</text>
</comment>
<evidence type="ECO:0000313" key="3">
    <source>
        <dbReference type="Proteomes" id="UP001151760"/>
    </source>
</evidence>
<keyword evidence="1" id="KW-0732">Signal</keyword>
<evidence type="ECO:0000256" key="1">
    <source>
        <dbReference type="SAM" id="SignalP"/>
    </source>
</evidence>
<feature type="chain" id="PRO_5045710845" evidence="1">
    <location>
        <begin position="26"/>
        <end position="117"/>
    </location>
</feature>
<reference evidence="2" key="1">
    <citation type="journal article" date="2022" name="Int. J. Mol. Sci.">
        <title>Draft Genome of Tanacetum Coccineum: Genomic Comparison of Closely Related Tanacetum-Family Plants.</title>
        <authorList>
            <person name="Yamashiro T."/>
            <person name="Shiraishi A."/>
            <person name="Nakayama K."/>
            <person name="Satake H."/>
        </authorList>
    </citation>
    <scope>NUCLEOTIDE SEQUENCE</scope>
</reference>
<dbReference type="EMBL" id="BQNB010016031">
    <property type="protein sequence ID" value="GJT46996.1"/>
    <property type="molecule type" value="Genomic_DNA"/>
</dbReference>
<keyword evidence="3" id="KW-1185">Reference proteome</keyword>
<feature type="signal peptide" evidence="1">
    <location>
        <begin position="1"/>
        <end position="25"/>
    </location>
</feature>
<gene>
    <name evidence="2" type="ORF">Tco_0955711</name>
</gene>
<reference evidence="2" key="2">
    <citation type="submission" date="2022-01" db="EMBL/GenBank/DDBJ databases">
        <authorList>
            <person name="Yamashiro T."/>
            <person name="Shiraishi A."/>
            <person name="Satake H."/>
            <person name="Nakayama K."/>
        </authorList>
    </citation>
    <scope>NUCLEOTIDE SEQUENCE</scope>
</reference>